<dbReference type="PANTHER" id="PTHR30614:SF20">
    <property type="entry name" value="GLUTAMINE TRANSPORT SYSTEM PERMEASE PROTEIN GLNP"/>
    <property type="match status" value="1"/>
</dbReference>
<evidence type="ECO:0000256" key="5">
    <source>
        <dbReference type="ARBA" id="ARBA00022475"/>
    </source>
</evidence>
<evidence type="ECO:0000256" key="1">
    <source>
        <dbReference type="ARBA" id="ARBA00003159"/>
    </source>
</evidence>
<dbReference type="AlphaFoldDB" id="A0A1X7ANX3"/>
<dbReference type="InterPro" id="IPR035906">
    <property type="entry name" value="MetI-like_sf"/>
</dbReference>
<dbReference type="PANTHER" id="PTHR30614">
    <property type="entry name" value="MEMBRANE COMPONENT OF AMINO ACID ABC TRANSPORTER"/>
    <property type="match status" value="1"/>
</dbReference>
<dbReference type="GO" id="GO:0022857">
    <property type="term" value="F:transmembrane transporter activity"/>
    <property type="evidence" value="ECO:0007669"/>
    <property type="project" value="InterPro"/>
</dbReference>
<keyword evidence="6 13" id="KW-0812">Transmembrane</keyword>
<evidence type="ECO:0000256" key="11">
    <source>
        <dbReference type="ARBA" id="ARBA00062718"/>
    </source>
</evidence>
<evidence type="ECO:0000256" key="8">
    <source>
        <dbReference type="ARBA" id="ARBA00022989"/>
    </source>
</evidence>
<feature type="domain" description="ABC transmembrane type-1" evidence="14">
    <location>
        <begin position="61"/>
        <end position="250"/>
    </location>
</feature>
<comment type="subcellular location">
    <subcellularLocation>
        <location evidence="2">Cell inner membrane</location>
        <topology evidence="2">Multi-pass membrane protein</topology>
    </subcellularLocation>
    <subcellularLocation>
        <location evidence="13">Cell membrane</location>
        <topology evidence="13">Multi-pass membrane protein</topology>
    </subcellularLocation>
</comment>
<reference evidence="15 16" key="1">
    <citation type="submission" date="2017-03" db="EMBL/GenBank/DDBJ databases">
        <authorList>
            <person name="Afonso C.L."/>
            <person name="Miller P.J."/>
            <person name="Scott M.A."/>
            <person name="Spackman E."/>
            <person name="Goraichik I."/>
            <person name="Dimitrov K.M."/>
            <person name="Suarez D.L."/>
            <person name="Swayne D.E."/>
        </authorList>
    </citation>
    <scope>NUCLEOTIDE SEQUENCE [LARGE SCALE GENOMIC DNA]</scope>
    <source>
        <strain evidence="15">SB41UT1</strain>
    </source>
</reference>
<accession>A0A1X7ANX3</accession>
<dbReference type="InterPro" id="IPR000515">
    <property type="entry name" value="MetI-like"/>
</dbReference>
<keyword evidence="16" id="KW-1185">Reference proteome</keyword>
<dbReference type="GO" id="GO:0006865">
    <property type="term" value="P:amino acid transport"/>
    <property type="evidence" value="ECO:0007669"/>
    <property type="project" value="UniProtKB-KW"/>
</dbReference>
<evidence type="ECO:0000313" key="15">
    <source>
        <dbReference type="EMBL" id="SMA49986.1"/>
    </source>
</evidence>
<keyword evidence="4 13" id="KW-0813">Transport</keyword>
<evidence type="ECO:0000256" key="9">
    <source>
        <dbReference type="ARBA" id="ARBA00023136"/>
    </source>
</evidence>
<dbReference type="InterPro" id="IPR010065">
    <property type="entry name" value="AA_ABC_transptr_permease_3TM"/>
</dbReference>
<dbReference type="Gene3D" id="1.10.3720.10">
    <property type="entry name" value="MetI-like"/>
    <property type="match status" value="1"/>
</dbReference>
<dbReference type="GO" id="GO:0043190">
    <property type="term" value="C:ATP-binding cassette (ABC) transporter complex"/>
    <property type="evidence" value="ECO:0007669"/>
    <property type="project" value="InterPro"/>
</dbReference>
<evidence type="ECO:0000313" key="16">
    <source>
        <dbReference type="Proteomes" id="UP000196573"/>
    </source>
</evidence>
<comment type="subunit">
    <text evidence="11">The complex is composed of two ATP-binding proteins (GltL), two transmembrane proteins (GltJ and GltK) and a solute-binding protein (GltI).</text>
</comment>
<dbReference type="InterPro" id="IPR043429">
    <property type="entry name" value="ArtM/GltK/GlnP/TcyL/YhdX-like"/>
</dbReference>
<evidence type="ECO:0000256" key="7">
    <source>
        <dbReference type="ARBA" id="ARBA00022970"/>
    </source>
</evidence>
<evidence type="ECO:0000256" key="2">
    <source>
        <dbReference type="ARBA" id="ARBA00004429"/>
    </source>
</evidence>
<dbReference type="PROSITE" id="PS51257">
    <property type="entry name" value="PROKAR_LIPOPROTEIN"/>
    <property type="match status" value="1"/>
</dbReference>
<evidence type="ECO:0000256" key="13">
    <source>
        <dbReference type="RuleBase" id="RU363032"/>
    </source>
</evidence>
<keyword evidence="9 13" id="KW-0472">Membrane</keyword>
<name>A0A1X7ANX3_9GAMM</name>
<feature type="transmembrane region" description="Helical" evidence="13">
    <location>
        <begin position="58"/>
        <end position="87"/>
    </location>
</feature>
<dbReference type="EMBL" id="FWPT01000010">
    <property type="protein sequence ID" value="SMA49986.1"/>
    <property type="molecule type" value="Genomic_DNA"/>
</dbReference>
<evidence type="ECO:0000256" key="12">
    <source>
        <dbReference type="ARBA" id="ARBA00073645"/>
    </source>
</evidence>
<dbReference type="CDD" id="cd06261">
    <property type="entry name" value="TM_PBP2"/>
    <property type="match status" value="1"/>
</dbReference>
<dbReference type="NCBIfam" id="TIGR01726">
    <property type="entry name" value="HEQRo_perm_3TM"/>
    <property type="match status" value="1"/>
</dbReference>
<evidence type="ECO:0000256" key="4">
    <source>
        <dbReference type="ARBA" id="ARBA00022448"/>
    </source>
</evidence>
<evidence type="ECO:0000256" key="6">
    <source>
        <dbReference type="ARBA" id="ARBA00022692"/>
    </source>
</evidence>
<keyword evidence="8 13" id="KW-1133">Transmembrane helix</keyword>
<feature type="transmembrane region" description="Helical" evidence="13">
    <location>
        <begin position="99"/>
        <end position="118"/>
    </location>
</feature>
<comment type="function">
    <text evidence="10">Part of the ABC transporter complex GltIJKL involved in glutamate and aspartate uptake. Probably responsible for the translocation of the substrate across the membrane.</text>
</comment>
<dbReference type="FunFam" id="1.10.3720.10:FF:000006">
    <property type="entry name" value="Glutamate/aspartate ABC transporter, permease protein GltK"/>
    <property type="match status" value="1"/>
</dbReference>
<gene>
    <name evidence="15" type="primary">glnP_2</name>
    <name evidence="15" type="ORF">EHSB41UT_03777</name>
</gene>
<evidence type="ECO:0000256" key="3">
    <source>
        <dbReference type="ARBA" id="ARBA00010072"/>
    </source>
</evidence>
<evidence type="ECO:0000256" key="10">
    <source>
        <dbReference type="ARBA" id="ARBA00060298"/>
    </source>
</evidence>
<sequence length="258" mass="28658">MTEQMKIKMLFMLSSILRPLCLVVIALALSGCSSDYQWGWYVVSPVTESGRINLQFLATGALYTLGISLLAFTLAMLAGLIIALPGLSSHKPLRAFNRVYVETFRSIPVLVMILWIYYGLPIVSGIELSAFAAAVIALAICESAFHAEIFRGGVNAIGKGQFEAAEALGLNYFQKMYCVILPQAIRKMIPPLANQFVYMLKMSSLASVIGVQELTRRANELQISEYRAMEIYSILVLEYLVLVLLFSWLARKLERKAA</sequence>
<proteinExistence type="inferred from homology"/>
<comment type="function">
    <text evidence="1">Part of the binding-protein-dependent transport system for glutamine; probably responsible for the translocation of the substrate across the membrane.</text>
</comment>
<comment type="similarity">
    <text evidence="3">Belongs to the binding-protein-dependent transport system permease family. HisMQ subfamily.</text>
</comment>
<keyword evidence="7" id="KW-0029">Amino-acid transport</keyword>
<feature type="transmembrane region" description="Helical" evidence="13">
    <location>
        <begin position="231"/>
        <end position="250"/>
    </location>
</feature>
<keyword evidence="5" id="KW-1003">Cell membrane</keyword>
<protein>
    <recommendedName>
        <fullName evidence="12">Glutamate/aspartate import permease protein GltK</fullName>
    </recommendedName>
</protein>
<dbReference type="PROSITE" id="PS50928">
    <property type="entry name" value="ABC_TM1"/>
    <property type="match status" value="1"/>
</dbReference>
<dbReference type="Pfam" id="PF00528">
    <property type="entry name" value="BPD_transp_1"/>
    <property type="match status" value="1"/>
</dbReference>
<dbReference type="Proteomes" id="UP000196573">
    <property type="component" value="Unassembled WGS sequence"/>
</dbReference>
<evidence type="ECO:0000259" key="14">
    <source>
        <dbReference type="PROSITE" id="PS50928"/>
    </source>
</evidence>
<organism evidence="15 16">
    <name type="scientific">Parendozoicomonas haliclonae</name>
    <dbReference type="NCBI Taxonomy" id="1960125"/>
    <lineage>
        <taxon>Bacteria</taxon>
        <taxon>Pseudomonadati</taxon>
        <taxon>Pseudomonadota</taxon>
        <taxon>Gammaproteobacteria</taxon>
        <taxon>Oceanospirillales</taxon>
        <taxon>Endozoicomonadaceae</taxon>
        <taxon>Parendozoicomonas</taxon>
    </lineage>
</organism>
<dbReference type="SUPFAM" id="SSF161098">
    <property type="entry name" value="MetI-like"/>
    <property type="match status" value="1"/>
</dbReference>